<evidence type="ECO:0000313" key="2">
    <source>
        <dbReference type="EMBL" id="PJA47560.1"/>
    </source>
</evidence>
<comment type="caution">
    <text evidence="2">The sequence shown here is derived from an EMBL/GenBank/DDBJ whole genome shotgun (WGS) entry which is preliminary data.</text>
</comment>
<dbReference type="Proteomes" id="UP000229749">
    <property type="component" value="Unassembled WGS sequence"/>
</dbReference>
<organism evidence="2 3">
    <name type="scientific">Candidatus Uhrbacteria bacterium CG_4_9_14_3_um_filter_36_7</name>
    <dbReference type="NCBI Taxonomy" id="1975033"/>
    <lineage>
        <taxon>Bacteria</taxon>
        <taxon>Candidatus Uhriibacteriota</taxon>
    </lineage>
</organism>
<dbReference type="AlphaFoldDB" id="A0A2M7XI54"/>
<dbReference type="SUPFAM" id="SSF54523">
    <property type="entry name" value="Pili subunits"/>
    <property type="match status" value="1"/>
</dbReference>
<proteinExistence type="predicted"/>
<evidence type="ECO:0000256" key="1">
    <source>
        <dbReference type="SAM" id="Phobius"/>
    </source>
</evidence>
<reference evidence="3" key="1">
    <citation type="submission" date="2017-09" db="EMBL/GenBank/DDBJ databases">
        <title>Depth-based differentiation of microbial function through sediment-hosted aquifers and enrichment of novel symbionts in the deep terrestrial subsurface.</title>
        <authorList>
            <person name="Probst A.J."/>
            <person name="Ladd B."/>
            <person name="Jarett J.K."/>
            <person name="Geller-Mcgrath D.E."/>
            <person name="Sieber C.M.K."/>
            <person name="Emerson J.B."/>
            <person name="Anantharaman K."/>
            <person name="Thomas B.C."/>
            <person name="Malmstrom R."/>
            <person name="Stieglmeier M."/>
            <person name="Klingl A."/>
            <person name="Woyke T."/>
            <person name="Ryan C.M."/>
            <person name="Banfield J.F."/>
        </authorList>
    </citation>
    <scope>NUCLEOTIDE SEQUENCE [LARGE SCALE GENOMIC DNA]</scope>
</reference>
<keyword evidence="1" id="KW-0472">Membrane</keyword>
<feature type="transmembrane region" description="Helical" evidence="1">
    <location>
        <begin position="12"/>
        <end position="34"/>
    </location>
</feature>
<sequence length="168" mass="18465">MNQHFSSQRGFHILEFLILLGIIGLVGVFAAIAVRAARSEQRDTVRLAQVRQIQLSLEDFFIVRNTYPNGERLALGVDQARCLSENGFVPSCSSESNVLASSIQPLPQSKSTGNLICGNQKNVACYSIFQDGTNYGIEFELENDWKLIGLKKGINCAYPEGMKSGSCD</sequence>
<evidence type="ECO:0000313" key="3">
    <source>
        <dbReference type="Proteomes" id="UP000229749"/>
    </source>
</evidence>
<keyword evidence="1" id="KW-0812">Transmembrane</keyword>
<keyword evidence="1" id="KW-1133">Transmembrane helix</keyword>
<accession>A0A2M7XI54</accession>
<name>A0A2M7XI54_9BACT</name>
<dbReference type="InterPro" id="IPR045584">
    <property type="entry name" value="Pilin-like"/>
</dbReference>
<gene>
    <name evidence="2" type="ORF">CO172_00785</name>
</gene>
<dbReference type="EMBL" id="PFWS01000011">
    <property type="protein sequence ID" value="PJA47560.1"/>
    <property type="molecule type" value="Genomic_DNA"/>
</dbReference>
<evidence type="ECO:0008006" key="4">
    <source>
        <dbReference type="Google" id="ProtNLM"/>
    </source>
</evidence>
<protein>
    <recommendedName>
        <fullName evidence="4">Type II secretion system protein GspG C-terminal domain-containing protein</fullName>
    </recommendedName>
</protein>